<accession>A0A1B0AYW9</accession>
<dbReference type="EMBL" id="JXJN01006018">
    <property type="status" value="NOT_ANNOTATED_CDS"/>
    <property type="molecule type" value="Genomic_DNA"/>
</dbReference>
<dbReference type="EnsemblMetazoa" id="GPPI013390-RA">
    <property type="protein sequence ID" value="GPPI013390-PA"/>
    <property type="gene ID" value="GPPI013390"/>
</dbReference>
<proteinExistence type="predicted"/>
<evidence type="ECO:0000313" key="3">
    <source>
        <dbReference type="Proteomes" id="UP000092460"/>
    </source>
</evidence>
<evidence type="ECO:0000256" key="1">
    <source>
        <dbReference type="SAM" id="Phobius"/>
    </source>
</evidence>
<sequence length="273" mass="29615">MVSGRVERQADMRGTNKCMCGHQLSKEVLVIFYVMLSSLLYTAWQNVWGDQSNKRKKKNHSIICEEHDFATTITMGLNDFVSLFYGSTQNLHTSSIDSVDATSSSYTADTLEMLRNHRNSKLQKFNLNNYADDVKLTRNLTLTSLKQQQKLKNYGSGVSVINSDNSGGGKVNLSTTAVVTASSSSGSGGSSSGSGGVGVGVGESSIKASNAGLRYASSSDTCTISATNISSGSEMDLLRAPGLRKKSSFLWNSFRIPRKQKGESQDFKQNKKK</sequence>
<dbReference type="AlphaFoldDB" id="A0A1B0AYW9"/>
<feature type="transmembrane region" description="Helical" evidence="1">
    <location>
        <begin position="29"/>
        <end position="48"/>
    </location>
</feature>
<dbReference type="Proteomes" id="UP000092460">
    <property type="component" value="Unassembled WGS sequence"/>
</dbReference>
<reference evidence="3" key="1">
    <citation type="submission" date="2015-01" db="EMBL/GenBank/DDBJ databases">
        <authorList>
            <person name="Aksoy S."/>
            <person name="Warren W."/>
            <person name="Wilson R.K."/>
        </authorList>
    </citation>
    <scope>NUCLEOTIDE SEQUENCE [LARGE SCALE GENOMIC DNA]</scope>
    <source>
        <strain evidence="3">IAEA</strain>
    </source>
</reference>
<keyword evidence="1" id="KW-0472">Membrane</keyword>
<keyword evidence="1" id="KW-0812">Transmembrane</keyword>
<keyword evidence="3" id="KW-1185">Reference proteome</keyword>
<reference evidence="2" key="2">
    <citation type="submission" date="2020-05" db="UniProtKB">
        <authorList>
            <consortium name="EnsemblMetazoa"/>
        </authorList>
    </citation>
    <scope>IDENTIFICATION</scope>
    <source>
        <strain evidence="2">IAEA</strain>
    </source>
</reference>
<organism evidence="2 3">
    <name type="scientific">Glossina palpalis gambiensis</name>
    <dbReference type="NCBI Taxonomy" id="67801"/>
    <lineage>
        <taxon>Eukaryota</taxon>
        <taxon>Metazoa</taxon>
        <taxon>Ecdysozoa</taxon>
        <taxon>Arthropoda</taxon>
        <taxon>Hexapoda</taxon>
        <taxon>Insecta</taxon>
        <taxon>Pterygota</taxon>
        <taxon>Neoptera</taxon>
        <taxon>Endopterygota</taxon>
        <taxon>Diptera</taxon>
        <taxon>Brachycera</taxon>
        <taxon>Muscomorpha</taxon>
        <taxon>Hippoboscoidea</taxon>
        <taxon>Glossinidae</taxon>
        <taxon>Glossina</taxon>
    </lineage>
</organism>
<keyword evidence="1" id="KW-1133">Transmembrane helix</keyword>
<protein>
    <submittedName>
        <fullName evidence="2">Uncharacterized protein</fullName>
    </submittedName>
</protein>
<evidence type="ECO:0000313" key="2">
    <source>
        <dbReference type="EnsemblMetazoa" id="GPPI013390-PA"/>
    </source>
</evidence>
<dbReference type="VEuPathDB" id="VectorBase:GPPI013390"/>
<name>A0A1B0AYW9_9MUSC</name>